<evidence type="ECO:0000313" key="2">
    <source>
        <dbReference type="EMBL" id="EXF76124.1"/>
    </source>
</evidence>
<feature type="compositionally biased region" description="Polar residues" evidence="1">
    <location>
        <begin position="10"/>
        <end position="27"/>
    </location>
</feature>
<dbReference type="EMBL" id="JARH01000863">
    <property type="protein sequence ID" value="EXF76124.1"/>
    <property type="molecule type" value="Genomic_DNA"/>
</dbReference>
<dbReference type="Proteomes" id="UP000020467">
    <property type="component" value="Unassembled WGS sequence"/>
</dbReference>
<sequence length="879" mass="98155">MKSHFRNRAGNGTTRQARSAATRSSNPAEAPDRNTPIKLSHEDIFKKACSFEDFASPSFAPGVTVRNGLANMEDLVAYSVSEPVQKQLWKEEIKRIATAVENFNDPIEFAGSDEFNLDSKEAHQSLAALADKLLVSLNIVISDNHSALMKHNPDAVIDRELAERSRHQLGRFVADPSAEDESDTESLGANIDALIINHKDYFELVDYVSAMVARVLCRAASGKFWHDTMLAKSAKIAAKLKVMSGNLKQHAETSLENSPPENRTRNVGLGNIGGRNANYGEDSRGQNILENLEGMLGMMDRKENQPSFAGPNTAQKALTRSYYLNESVVQHSIFRIYLYVLVSLRGSNGLRTALSTSYEICAMLYNTGYGNFPVFLFQDIDGEYLGTSSDEHINVSHASFQVVNVAVEGLVARHQSRGIPRRGIQSDNTRVGRSISGRSHPPAESQTRQPSSFIDPEVDNTYPPHPPSPNNPKSVGTAISWFYTENLMPIDTGPKRIDLQTMSDVITVMVPLALASPIVVRKVTKFFEVFAFLEGSLNLENQPVLYRPTEFKASFCLTTAEYLKVWDDQPKRGSVSQLSKSLVARDTLLSWHPGRQIHRRARTADMGIPMSTSFEEERKRELREEQEDIRHSLKEFERTSRRMKDWVFEENGVRVRCDWYVGAVSAAATVLVLGGMAAGITIGERLPGVDPFNITTFSWVLAAFIILIAKSVRVASWPWWDFLHRQVLCRSVSELSAVTGIEDQLILAYLLQEESKTPVQTRGPYNTVFSCKASGGDGFSIDQPMHIRTMLLSGLIMIQVQAIHHGKFLVCLDLRRGTDYNVILQTRESLVSEGEYIVSERLADEPSEGTTHRIILKKETPRSWSRAIGVFSQKNFVFC</sequence>
<dbReference type="AlphaFoldDB" id="A0A010REB3"/>
<evidence type="ECO:0000313" key="3">
    <source>
        <dbReference type="Proteomes" id="UP000020467"/>
    </source>
</evidence>
<dbReference type="HOGENOM" id="CLU_013814_0_0_1"/>
<protein>
    <submittedName>
        <fullName evidence="2">Uncharacterized protein</fullName>
    </submittedName>
</protein>
<keyword evidence="3" id="KW-1185">Reference proteome</keyword>
<accession>A0A010REB3</accession>
<reference evidence="2 3" key="1">
    <citation type="submission" date="2014-02" db="EMBL/GenBank/DDBJ databases">
        <title>The genome sequence of Colletotrichum fioriniae PJ7.</title>
        <authorList>
            <person name="Baroncelli R."/>
            <person name="Thon M.R."/>
        </authorList>
    </citation>
    <scope>NUCLEOTIDE SEQUENCE [LARGE SCALE GENOMIC DNA]</scope>
    <source>
        <strain evidence="2 3">PJ7</strain>
    </source>
</reference>
<dbReference type="STRING" id="1445577.A0A010REB3"/>
<evidence type="ECO:0000256" key="1">
    <source>
        <dbReference type="SAM" id="MobiDB-lite"/>
    </source>
</evidence>
<dbReference type="OrthoDB" id="4843333at2759"/>
<gene>
    <name evidence="2" type="ORF">CFIO01_07989</name>
</gene>
<proteinExistence type="predicted"/>
<dbReference type="KEGG" id="cfj:CFIO01_07989"/>
<organism evidence="2 3">
    <name type="scientific">Colletotrichum fioriniae PJ7</name>
    <dbReference type="NCBI Taxonomy" id="1445577"/>
    <lineage>
        <taxon>Eukaryota</taxon>
        <taxon>Fungi</taxon>
        <taxon>Dikarya</taxon>
        <taxon>Ascomycota</taxon>
        <taxon>Pezizomycotina</taxon>
        <taxon>Sordariomycetes</taxon>
        <taxon>Hypocreomycetidae</taxon>
        <taxon>Glomerellales</taxon>
        <taxon>Glomerellaceae</taxon>
        <taxon>Colletotrichum</taxon>
        <taxon>Colletotrichum acutatum species complex</taxon>
    </lineage>
</organism>
<dbReference type="eggNOG" id="ENOG502SJK3">
    <property type="taxonomic scope" value="Eukaryota"/>
</dbReference>
<name>A0A010REB3_9PEZI</name>
<comment type="caution">
    <text evidence="2">The sequence shown here is derived from an EMBL/GenBank/DDBJ whole genome shotgun (WGS) entry which is preliminary data.</text>
</comment>
<feature type="region of interest" description="Disordered" evidence="1">
    <location>
        <begin position="1"/>
        <end position="37"/>
    </location>
</feature>
<feature type="region of interest" description="Disordered" evidence="1">
    <location>
        <begin position="417"/>
        <end position="473"/>
    </location>
</feature>